<reference evidence="2 3" key="1">
    <citation type="journal article" date="2013" name="Antonie Van Leeuwenhoek">
        <title>Actinoplanes hulinensis sp. nov., a novel actinomycete isolated from soybean root (Glycine max (L.) Merr).</title>
        <authorList>
            <person name="Shen Y."/>
            <person name="Liu C."/>
            <person name="Wang X."/>
            <person name="Zhao J."/>
            <person name="Jia F."/>
            <person name="Zhang Y."/>
            <person name="Wang L."/>
            <person name="Yang D."/>
            <person name="Xiang W."/>
        </authorList>
    </citation>
    <scope>NUCLEOTIDE SEQUENCE [LARGE SCALE GENOMIC DNA]</scope>
    <source>
        <strain evidence="2 3">NEAU-M9</strain>
    </source>
</reference>
<proteinExistence type="predicted"/>
<evidence type="ECO:0000256" key="1">
    <source>
        <dbReference type="SAM" id="Phobius"/>
    </source>
</evidence>
<feature type="transmembrane region" description="Helical" evidence="1">
    <location>
        <begin position="123"/>
        <end position="146"/>
    </location>
</feature>
<organism evidence="2 3">
    <name type="scientific">Actinoplanes hulinensis</name>
    <dbReference type="NCBI Taxonomy" id="1144547"/>
    <lineage>
        <taxon>Bacteria</taxon>
        <taxon>Bacillati</taxon>
        <taxon>Actinomycetota</taxon>
        <taxon>Actinomycetes</taxon>
        <taxon>Micromonosporales</taxon>
        <taxon>Micromonosporaceae</taxon>
        <taxon>Actinoplanes</taxon>
    </lineage>
</organism>
<keyword evidence="1" id="KW-1133">Transmembrane helix</keyword>
<dbReference type="Proteomes" id="UP001519863">
    <property type="component" value="Unassembled WGS sequence"/>
</dbReference>
<feature type="transmembrane region" description="Helical" evidence="1">
    <location>
        <begin position="92"/>
        <end position="117"/>
    </location>
</feature>
<sequence>MPEEEVMDIPPIDAELALAEVRARREQVIDTNLVPGWFWRAVAVLMVLFVAAVDTGITWVVAVGAVVYALGLGAVILAVVRKARVQVRPALIGIRGGLTIAAFTIVLVAAGIGLGFALEALGVPFPATLATLPVAAGLAFGGPGLMGHLRKLMMSRPLAGAR</sequence>
<name>A0ABS7B8W5_9ACTN</name>
<keyword evidence="1" id="KW-0812">Transmembrane</keyword>
<evidence type="ECO:0008006" key="4">
    <source>
        <dbReference type="Google" id="ProtNLM"/>
    </source>
</evidence>
<keyword evidence="1" id="KW-0472">Membrane</keyword>
<evidence type="ECO:0000313" key="3">
    <source>
        <dbReference type="Proteomes" id="UP001519863"/>
    </source>
</evidence>
<comment type="caution">
    <text evidence="2">The sequence shown here is derived from an EMBL/GenBank/DDBJ whole genome shotgun (WGS) entry which is preliminary data.</text>
</comment>
<feature type="transmembrane region" description="Helical" evidence="1">
    <location>
        <begin position="32"/>
        <end position="53"/>
    </location>
</feature>
<gene>
    <name evidence="2" type="ORF">KZ829_27300</name>
</gene>
<feature type="transmembrane region" description="Helical" evidence="1">
    <location>
        <begin position="59"/>
        <end position="80"/>
    </location>
</feature>
<evidence type="ECO:0000313" key="2">
    <source>
        <dbReference type="EMBL" id="MBW6437445.1"/>
    </source>
</evidence>
<protein>
    <recommendedName>
        <fullName evidence="4">Integral membrane protein</fullName>
    </recommendedName>
</protein>
<keyword evidence="3" id="KW-1185">Reference proteome</keyword>
<dbReference type="EMBL" id="JAHXZI010000015">
    <property type="protein sequence ID" value="MBW6437445.1"/>
    <property type="molecule type" value="Genomic_DNA"/>
</dbReference>
<accession>A0ABS7B8W5</accession>